<dbReference type="InterPro" id="IPR011009">
    <property type="entry name" value="Kinase-like_dom_sf"/>
</dbReference>
<dbReference type="PROSITE" id="PS00108">
    <property type="entry name" value="PROTEIN_KINASE_ST"/>
    <property type="match status" value="1"/>
</dbReference>
<dbReference type="InterPro" id="IPR000719">
    <property type="entry name" value="Prot_kinase_dom"/>
</dbReference>
<evidence type="ECO:0000259" key="7">
    <source>
        <dbReference type="PROSITE" id="PS50011"/>
    </source>
</evidence>
<dbReference type="PANTHER" id="PTHR24345:SF0">
    <property type="entry name" value="CELL CYCLE SERINE_THREONINE-PROTEIN KINASE CDC5_MSD2"/>
    <property type="match status" value="1"/>
</dbReference>
<dbReference type="InterPro" id="IPR033701">
    <property type="entry name" value="POLO_box_1"/>
</dbReference>
<evidence type="ECO:0000313" key="10">
    <source>
        <dbReference type="Proteomes" id="UP000053424"/>
    </source>
</evidence>
<dbReference type="STRING" id="686832.A0A0C3BXF6"/>
<evidence type="ECO:0000256" key="2">
    <source>
        <dbReference type="ARBA" id="ARBA00022679"/>
    </source>
</evidence>
<evidence type="ECO:0000256" key="3">
    <source>
        <dbReference type="ARBA" id="ARBA00022737"/>
    </source>
</evidence>
<organism evidence="9 10">
    <name type="scientific">Hebeloma cylindrosporum</name>
    <dbReference type="NCBI Taxonomy" id="76867"/>
    <lineage>
        <taxon>Eukaryota</taxon>
        <taxon>Fungi</taxon>
        <taxon>Dikarya</taxon>
        <taxon>Basidiomycota</taxon>
        <taxon>Agaricomycotina</taxon>
        <taxon>Agaricomycetes</taxon>
        <taxon>Agaricomycetidae</taxon>
        <taxon>Agaricales</taxon>
        <taxon>Agaricineae</taxon>
        <taxon>Hymenogastraceae</taxon>
        <taxon>Hebeloma</taxon>
    </lineage>
</organism>
<evidence type="ECO:0000256" key="6">
    <source>
        <dbReference type="ARBA" id="ARBA00022840"/>
    </source>
</evidence>
<keyword evidence="10" id="KW-1185">Reference proteome</keyword>
<evidence type="ECO:0000313" key="9">
    <source>
        <dbReference type="EMBL" id="KIM36739.1"/>
    </source>
</evidence>
<accession>A0A0C3BXF6</accession>
<protein>
    <recommendedName>
        <fullName evidence="11">Polo kinase</fullName>
    </recommendedName>
</protein>
<feature type="domain" description="Protein kinase" evidence="7">
    <location>
        <begin position="1"/>
        <end position="187"/>
    </location>
</feature>
<reference evidence="9 10" key="1">
    <citation type="submission" date="2014-04" db="EMBL/GenBank/DDBJ databases">
        <authorList>
            <consortium name="DOE Joint Genome Institute"/>
            <person name="Kuo A."/>
            <person name="Gay G."/>
            <person name="Dore J."/>
            <person name="Kohler A."/>
            <person name="Nagy L.G."/>
            <person name="Floudas D."/>
            <person name="Copeland A."/>
            <person name="Barry K.W."/>
            <person name="Cichocki N."/>
            <person name="Veneault-Fourrey C."/>
            <person name="LaButti K."/>
            <person name="Lindquist E.A."/>
            <person name="Lipzen A."/>
            <person name="Lundell T."/>
            <person name="Morin E."/>
            <person name="Murat C."/>
            <person name="Sun H."/>
            <person name="Tunlid A."/>
            <person name="Henrissat B."/>
            <person name="Grigoriev I.V."/>
            <person name="Hibbett D.S."/>
            <person name="Martin F."/>
            <person name="Nordberg H.P."/>
            <person name="Cantor M.N."/>
            <person name="Hua S.X."/>
        </authorList>
    </citation>
    <scope>NUCLEOTIDE SEQUENCE [LARGE SCALE GENOMIC DNA]</scope>
    <source>
        <strain evidence="10">h7</strain>
    </source>
</reference>
<dbReference type="SUPFAM" id="SSF82615">
    <property type="entry name" value="Polo-box domain"/>
    <property type="match status" value="2"/>
</dbReference>
<dbReference type="AlphaFoldDB" id="A0A0C3BXF6"/>
<evidence type="ECO:0000259" key="8">
    <source>
        <dbReference type="PROSITE" id="PS50078"/>
    </source>
</evidence>
<dbReference type="PANTHER" id="PTHR24345">
    <property type="entry name" value="SERINE/THREONINE-PROTEIN KINASE PLK"/>
    <property type="match status" value="1"/>
</dbReference>
<dbReference type="EMBL" id="KN831802">
    <property type="protein sequence ID" value="KIM36739.1"/>
    <property type="molecule type" value="Genomic_DNA"/>
</dbReference>
<proteinExistence type="predicted"/>
<evidence type="ECO:0000256" key="1">
    <source>
        <dbReference type="ARBA" id="ARBA00022527"/>
    </source>
</evidence>
<reference evidence="10" key="2">
    <citation type="submission" date="2015-01" db="EMBL/GenBank/DDBJ databases">
        <title>Evolutionary Origins and Diversification of the Mycorrhizal Mutualists.</title>
        <authorList>
            <consortium name="DOE Joint Genome Institute"/>
            <consortium name="Mycorrhizal Genomics Consortium"/>
            <person name="Kohler A."/>
            <person name="Kuo A."/>
            <person name="Nagy L.G."/>
            <person name="Floudas D."/>
            <person name="Copeland A."/>
            <person name="Barry K.W."/>
            <person name="Cichocki N."/>
            <person name="Veneault-Fourrey C."/>
            <person name="LaButti K."/>
            <person name="Lindquist E.A."/>
            <person name="Lipzen A."/>
            <person name="Lundell T."/>
            <person name="Morin E."/>
            <person name="Murat C."/>
            <person name="Riley R."/>
            <person name="Ohm R."/>
            <person name="Sun H."/>
            <person name="Tunlid A."/>
            <person name="Henrissat B."/>
            <person name="Grigoriev I.V."/>
            <person name="Hibbett D.S."/>
            <person name="Martin F."/>
        </authorList>
    </citation>
    <scope>NUCLEOTIDE SEQUENCE [LARGE SCALE GENOMIC DNA]</scope>
    <source>
        <strain evidence="10">h7</strain>
    </source>
</reference>
<dbReference type="GO" id="GO:0000922">
    <property type="term" value="C:spindle pole"/>
    <property type="evidence" value="ECO:0007669"/>
    <property type="project" value="TreeGrafter"/>
</dbReference>
<keyword evidence="3" id="KW-0677">Repeat</keyword>
<dbReference type="GO" id="GO:0005816">
    <property type="term" value="C:spindle pole body"/>
    <property type="evidence" value="ECO:0007669"/>
    <property type="project" value="TreeGrafter"/>
</dbReference>
<keyword evidence="6" id="KW-0067">ATP-binding</keyword>
<dbReference type="Proteomes" id="UP000053424">
    <property type="component" value="Unassembled WGS sequence"/>
</dbReference>
<dbReference type="GO" id="GO:0005634">
    <property type="term" value="C:nucleus"/>
    <property type="evidence" value="ECO:0007669"/>
    <property type="project" value="TreeGrafter"/>
</dbReference>
<evidence type="ECO:0008006" key="11">
    <source>
        <dbReference type="Google" id="ProtNLM"/>
    </source>
</evidence>
<name>A0A0C3BXF6_HEBCY</name>
<dbReference type="GO" id="GO:0005737">
    <property type="term" value="C:cytoplasm"/>
    <property type="evidence" value="ECO:0007669"/>
    <property type="project" value="TreeGrafter"/>
</dbReference>
<evidence type="ECO:0000256" key="4">
    <source>
        <dbReference type="ARBA" id="ARBA00022741"/>
    </source>
</evidence>
<sequence length="742" mass="82622">MDMLRRRRRFTEPEARFFMVQLIGACHYMHTHQVIHRDLKLGNLFLDANMNVKVGDFGLAALIENPGERKKTICGTPNYIAPEVLFDTANGHSFEVDTWSIGVILYTLVVGRPPFQTKDVKAIYKQVLLYLYLDRANESSRRIRDNEYEFPTERVISSAVQHLISQILTPVPSQRPTLHEIVDHAFFTQGPVPSYIPTSAHDAAPDFGRISKPISDNNLKRLRKYSLLDMDYSALTSTALPSSGSSGGLASSKSITTSIAQQEKEFQKAVQPGSPISALLSSARQPLLMGTGGAGSAAGGANTRESPLLRKLQAVKESPLGRRSVTRGLDGIVEEKENGVHRRKGGDDGMEQHEEEEMRLRKKELEAQKARIVAQMAPVREEPEPEVEEVPAPVAVAPKPRERVRERYGVVDRENVAPPVPRAPVPPSKYGSLRERAVMDKENTGYAPAAPQAAPAIQSKLNGFDAAAQTLTMAFDARAMGRIFRDPHQGNLPIPDEKVFIVSWVDYCNKYGMGYALTDGSVGVHFNDSTTLVLSPDKVHFDYITSRRQGSVYVRKSYTVEVYPEDLKSKVYLLKHFEKYIMDRLYGEYEYTFEDVAREKGMEWVQKYLRMKNVIVFKLSHDVLQFNFYDHSKLILSSHGLLVTHIDKHYKMTRWTLSDVMALSLAPPPSHTADPDAVKFNQRLVDKLKYCKEVLVSIRTASAAGGTGVPEETEAMAMGLGGNGGAVATGTLAGRASKMNLR</sequence>
<dbReference type="InterPro" id="IPR008271">
    <property type="entry name" value="Ser/Thr_kinase_AS"/>
</dbReference>
<dbReference type="SUPFAM" id="SSF56112">
    <property type="entry name" value="Protein kinase-like (PK-like)"/>
    <property type="match status" value="1"/>
</dbReference>
<keyword evidence="2" id="KW-0808">Transferase</keyword>
<dbReference type="Gene3D" id="3.30.1120.30">
    <property type="entry name" value="POLO box domain"/>
    <property type="match status" value="2"/>
</dbReference>
<dbReference type="HOGENOM" id="CLU_000288_46_2_1"/>
<dbReference type="InterPro" id="IPR036947">
    <property type="entry name" value="POLO_box_dom_sf"/>
</dbReference>
<feature type="domain" description="POLO box" evidence="8">
    <location>
        <begin position="604"/>
        <end position="700"/>
    </location>
</feature>
<dbReference type="CDD" id="cd13118">
    <property type="entry name" value="POLO_box_1"/>
    <property type="match status" value="1"/>
</dbReference>
<dbReference type="GO" id="GO:0007052">
    <property type="term" value="P:mitotic spindle organization"/>
    <property type="evidence" value="ECO:0007669"/>
    <property type="project" value="TreeGrafter"/>
</dbReference>
<keyword evidence="1" id="KW-0723">Serine/threonine-protein kinase</keyword>
<gene>
    <name evidence="9" type="ORF">M413DRAFT_31372</name>
</gene>
<dbReference type="OrthoDB" id="408964at2759"/>
<dbReference type="CDD" id="cd13117">
    <property type="entry name" value="POLO_box_2"/>
    <property type="match status" value="1"/>
</dbReference>
<dbReference type="GO" id="GO:0005524">
    <property type="term" value="F:ATP binding"/>
    <property type="evidence" value="ECO:0007669"/>
    <property type="project" value="UniProtKB-KW"/>
</dbReference>
<dbReference type="GO" id="GO:0000776">
    <property type="term" value="C:kinetochore"/>
    <property type="evidence" value="ECO:0007669"/>
    <property type="project" value="TreeGrafter"/>
</dbReference>
<dbReference type="PROSITE" id="PS50011">
    <property type="entry name" value="PROTEIN_KINASE_DOM"/>
    <property type="match status" value="1"/>
</dbReference>
<dbReference type="GO" id="GO:0004674">
    <property type="term" value="F:protein serine/threonine kinase activity"/>
    <property type="evidence" value="ECO:0007669"/>
    <property type="project" value="UniProtKB-KW"/>
</dbReference>
<dbReference type="Gene3D" id="1.10.510.10">
    <property type="entry name" value="Transferase(Phosphotransferase) domain 1"/>
    <property type="match status" value="1"/>
</dbReference>
<dbReference type="InterPro" id="IPR000959">
    <property type="entry name" value="POLO_box_dom"/>
</dbReference>
<dbReference type="PROSITE" id="PS50078">
    <property type="entry name" value="POLO_BOX"/>
    <property type="match status" value="2"/>
</dbReference>
<dbReference type="InterPro" id="IPR033695">
    <property type="entry name" value="POLO_box_2"/>
</dbReference>
<feature type="domain" description="POLO box" evidence="8">
    <location>
        <begin position="500"/>
        <end position="583"/>
    </location>
</feature>
<dbReference type="Pfam" id="PF00659">
    <property type="entry name" value="POLO_box"/>
    <property type="match status" value="2"/>
</dbReference>
<dbReference type="Pfam" id="PF00069">
    <property type="entry name" value="Pkinase"/>
    <property type="match status" value="1"/>
</dbReference>
<keyword evidence="4" id="KW-0547">Nucleotide-binding</keyword>
<keyword evidence="5" id="KW-0418">Kinase</keyword>
<dbReference type="SMART" id="SM00220">
    <property type="entry name" value="S_TKc"/>
    <property type="match status" value="1"/>
</dbReference>
<evidence type="ECO:0000256" key="5">
    <source>
        <dbReference type="ARBA" id="ARBA00022777"/>
    </source>
</evidence>